<reference evidence="6" key="1">
    <citation type="submission" date="2015-07" db="EMBL/GenBank/DDBJ databases">
        <authorList>
            <person name="Rodrigo-Torres Lidia"/>
            <person name="Arahal R.David."/>
        </authorList>
    </citation>
    <scope>NUCLEOTIDE SEQUENCE [LARGE SCALE GENOMIC DNA]</scope>
    <source>
        <strain evidence="6">CECT 4801</strain>
    </source>
</reference>
<dbReference type="Gene3D" id="1.10.10.10">
    <property type="entry name" value="Winged helix-like DNA-binding domain superfamily/Winged helix DNA-binding domain"/>
    <property type="match status" value="1"/>
</dbReference>
<dbReference type="STRING" id="187304.B0E33_14130"/>
<protein>
    <submittedName>
        <fullName evidence="5">Transcriptional regulator SlyA</fullName>
    </submittedName>
</protein>
<dbReference type="Proteomes" id="UP000048926">
    <property type="component" value="Unassembled WGS sequence"/>
</dbReference>
<accession>A0A0M6YA03</accession>
<evidence type="ECO:0000256" key="2">
    <source>
        <dbReference type="ARBA" id="ARBA00023125"/>
    </source>
</evidence>
<keyword evidence="3" id="KW-0804">Transcription</keyword>
<dbReference type="InterPro" id="IPR036388">
    <property type="entry name" value="WH-like_DNA-bd_sf"/>
</dbReference>
<keyword evidence="1" id="KW-0805">Transcription regulation</keyword>
<dbReference type="GO" id="GO:0006950">
    <property type="term" value="P:response to stress"/>
    <property type="evidence" value="ECO:0007669"/>
    <property type="project" value="TreeGrafter"/>
</dbReference>
<evidence type="ECO:0000256" key="1">
    <source>
        <dbReference type="ARBA" id="ARBA00023015"/>
    </source>
</evidence>
<dbReference type="PRINTS" id="PR00598">
    <property type="entry name" value="HTHMARR"/>
</dbReference>
<dbReference type="RefSeq" id="WP_055659804.1">
    <property type="nucleotide sequence ID" value="NZ_CXST01000003.1"/>
</dbReference>
<dbReference type="InterPro" id="IPR036390">
    <property type="entry name" value="WH_DNA-bd_sf"/>
</dbReference>
<evidence type="ECO:0000313" key="6">
    <source>
        <dbReference type="Proteomes" id="UP000048926"/>
    </source>
</evidence>
<dbReference type="Pfam" id="PF01047">
    <property type="entry name" value="MarR"/>
    <property type="match status" value="1"/>
</dbReference>
<sequence>MGVPTPNVGVTMLVVDLARLLRRNFEAELSKVDTGLTAGEARTLFYVWRLPGQRQAVLADAMYVEPMTLVGYLDTLEKARLIRRCQDPNDRRAKIIELTPSADPLLEKIGTALQEVRSRALEDIPADQRQILESLLQTMKDSLLQEVSKGKQK</sequence>
<keyword evidence="6" id="KW-1185">Reference proteome</keyword>
<dbReference type="SUPFAM" id="SSF46785">
    <property type="entry name" value="Winged helix' DNA-binding domain"/>
    <property type="match status" value="1"/>
</dbReference>
<name>A0A0M6YA03_9HYPH</name>
<organism evidence="5 6">
    <name type="scientific">Roseibium aggregatum</name>
    <dbReference type="NCBI Taxonomy" id="187304"/>
    <lineage>
        <taxon>Bacteria</taxon>
        <taxon>Pseudomonadati</taxon>
        <taxon>Pseudomonadota</taxon>
        <taxon>Alphaproteobacteria</taxon>
        <taxon>Hyphomicrobiales</taxon>
        <taxon>Stappiaceae</taxon>
        <taxon>Roseibium</taxon>
    </lineage>
</organism>
<proteinExistence type="predicted"/>
<dbReference type="PANTHER" id="PTHR33164:SF64">
    <property type="entry name" value="TRANSCRIPTIONAL REGULATOR SLYA"/>
    <property type="match status" value="1"/>
</dbReference>
<dbReference type="EMBL" id="CXST01000003">
    <property type="protein sequence ID" value="CTQ46097.1"/>
    <property type="molecule type" value="Genomic_DNA"/>
</dbReference>
<dbReference type="PANTHER" id="PTHR33164">
    <property type="entry name" value="TRANSCRIPTIONAL REGULATOR, MARR FAMILY"/>
    <property type="match status" value="1"/>
</dbReference>
<feature type="domain" description="HTH marR-type" evidence="4">
    <location>
        <begin position="7"/>
        <end position="141"/>
    </location>
</feature>
<evidence type="ECO:0000256" key="3">
    <source>
        <dbReference type="ARBA" id="ARBA00023163"/>
    </source>
</evidence>
<dbReference type="PROSITE" id="PS50995">
    <property type="entry name" value="HTH_MARR_2"/>
    <property type="match status" value="1"/>
</dbReference>
<dbReference type="SMART" id="SM00347">
    <property type="entry name" value="HTH_MARR"/>
    <property type="match status" value="1"/>
</dbReference>
<dbReference type="InterPro" id="IPR039422">
    <property type="entry name" value="MarR/SlyA-like"/>
</dbReference>
<evidence type="ECO:0000313" key="5">
    <source>
        <dbReference type="EMBL" id="CTQ46097.1"/>
    </source>
</evidence>
<gene>
    <name evidence="5" type="primary">slyA_3</name>
    <name evidence="5" type="ORF">LAL4801_04553</name>
</gene>
<dbReference type="OrthoDB" id="582199at2"/>
<dbReference type="GO" id="GO:0003677">
    <property type="term" value="F:DNA binding"/>
    <property type="evidence" value="ECO:0007669"/>
    <property type="project" value="UniProtKB-KW"/>
</dbReference>
<dbReference type="GO" id="GO:0003700">
    <property type="term" value="F:DNA-binding transcription factor activity"/>
    <property type="evidence" value="ECO:0007669"/>
    <property type="project" value="InterPro"/>
</dbReference>
<keyword evidence="2" id="KW-0238">DNA-binding</keyword>
<evidence type="ECO:0000259" key="4">
    <source>
        <dbReference type="PROSITE" id="PS50995"/>
    </source>
</evidence>
<dbReference type="AlphaFoldDB" id="A0A0M6YA03"/>
<dbReference type="InterPro" id="IPR000835">
    <property type="entry name" value="HTH_MarR-typ"/>
</dbReference>